<dbReference type="GO" id="GO:0004222">
    <property type="term" value="F:metalloendopeptidase activity"/>
    <property type="evidence" value="ECO:0007669"/>
    <property type="project" value="InterPro"/>
</dbReference>
<name>A0A931LZ26_FIMGI</name>
<comment type="similarity">
    <text evidence="6">Belongs to the peptidase M48 family.</text>
</comment>
<dbReference type="Pfam" id="PF01435">
    <property type="entry name" value="Peptidase_M48"/>
    <property type="match status" value="1"/>
</dbReference>
<dbReference type="PANTHER" id="PTHR22726">
    <property type="entry name" value="METALLOENDOPEPTIDASE OMA1"/>
    <property type="match status" value="1"/>
</dbReference>
<evidence type="ECO:0000256" key="6">
    <source>
        <dbReference type="RuleBase" id="RU003983"/>
    </source>
</evidence>
<evidence type="ECO:0000256" key="1">
    <source>
        <dbReference type="ARBA" id="ARBA00022670"/>
    </source>
</evidence>
<dbReference type="GO" id="GO:0051603">
    <property type="term" value="P:proteolysis involved in protein catabolic process"/>
    <property type="evidence" value="ECO:0007669"/>
    <property type="project" value="TreeGrafter"/>
</dbReference>
<proteinExistence type="inferred from homology"/>
<evidence type="ECO:0000256" key="7">
    <source>
        <dbReference type="SAM" id="MobiDB-lite"/>
    </source>
</evidence>
<keyword evidence="1 6" id="KW-0645">Protease</keyword>
<keyword evidence="2" id="KW-0479">Metal-binding</keyword>
<evidence type="ECO:0000259" key="8">
    <source>
        <dbReference type="Pfam" id="PF01435"/>
    </source>
</evidence>
<comment type="caution">
    <text evidence="9">The sequence shown here is derived from an EMBL/GenBank/DDBJ whole genome shotgun (WGS) entry which is preliminary data.</text>
</comment>
<feature type="region of interest" description="Disordered" evidence="7">
    <location>
        <begin position="17"/>
        <end position="36"/>
    </location>
</feature>
<keyword evidence="4 6" id="KW-0862">Zinc</keyword>
<feature type="compositionally biased region" description="Basic and acidic residues" evidence="7">
    <location>
        <begin position="23"/>
        <end position="36"/>
    </location>
</feature>
<dbReference type="PANTHER" id="PTHR22726:SF1">
    <property type="entry name" value="METALLOENDOPEPTIDASE OMA1, MITOCHONDRIAL"/>
    <property type="match status" value="1"/>
</dbReference>
<dbReference type="Proteomes" id="UP000727962">
    <property type="component" value="Unassembled WGS sequence"/>
</dbReference>
<dbReference type="GO" id="GO:0016020">
    <property type="term" value="C:membrane"/>
    <property type="evidence" value="ECO:0007669"/>
    <property type="project" value="TreeGrafter"/>
</dbReference>
<evidence type="ECO:0000256" key="4">
    <source>
        <dbReference type="ARBA" id="ARBA00022833"/>
    </source>
</evidence>
<dbReference type="AlphaFoldDB" id="A0A931LZ26"/>
<feature type="domain" description="Peptidase M48" evidence="8">
    <location>
        <begin position="87"/>
        <end position="252"/>
    </location>
</feature>
<keyword evidence="3 6" id="KW-0378">Hydrolase</keyword>
<organism evidence="9 10">
    <name type="scientific">Fimbriimonas ginsengisoli</name>
    <dbReference type="NCBI Taxonomy" id="1005039"/>
    <lineage>
        <taxon>Bacteria</taxon>
        <taxon>Bacillati</taxon>
        <taxon>Armatimonadota</taxon>
        <taxon>Fimbriimonadia</taxon>
        <taxon>Fimbriimonadales</taxon>
        <taxon>Fimbriimonadaceae</taxon>
        <taxon>Fimbriimonas</taxon>
    </lineage>
</organism>
<comment type="cofactor">
    <cofactor evidence="6">
        <name>Zn(2+)</name>
        <dbReference type="ChEBI" id="CHEBI:29105"/>
    </cofactor>
    <text evidence="6">Binds 1 zinc ion per subunit.</text>
</comment>
<sequence length="379" mass="41753">MLHSLLLALTLGLQGAAPAPTQDPKHQADLDHDKEMGKRYSVQVDKEYKPSEKKELQERVERIGGEIAQIARREKVTVTWGDGRLNPFDYKFKVLKGKDVNAFSLPGGYIYIYEGLVDYVETDDELAGVLAHEISHAAFRHVATLEHEQNKFDVVQLPLILIAILSGGGQGAMGALQAGQLLSLATGSGWSLKAELAADRGGFEYIRRSRYNPTAMLTVMERMARDERNSPKIDWGIFRTHPPSRERAEALVSAMGLAKIPVQRSAVSTSLRAIAKAGDKGGAEIWFAGRKVVGLSGPDAARRAEDALKRLNPMFDATPELYEVLQDGPKLVYRHETLLELTPEDAAAQKAKVGDLAADALRAVRGALYVLSFRIWDER</sequence>
<reference evidence="9" key="1">
    <citation type="submission" date="2020-07" db="EMBL/GenBank/DDBJ databases">
        <title>Huge and variable diversity of episymbiotic CPR bacteria and DPANN archaea in groundwater ecosystems.</title>
        <authorList>
            <person name="He C.Y."/>
            <person name="Keren R."/>
            <person name="Whittaker M."/>
            <person name="Farag I.F."/>
            <person name="Doudna J."/>
            <person name="Cate J.H.D."/>
            <person name="Banfield J.F."/>
        </authorList>
    </citation>
    <scope>NUCLEOTIDE SEQUENCE</scope>
    <source>
        <strain evidence="9">NC_groundwater_17_Pr7_B-0.1um_64_12</strain>
    </source>
</reference>
<dbReference type="GO" id="GO:0046872">
    <property type="term" value="F:metal ion binding"/>
    <property type="evidence" value="ECO:0007669"/>
    <property type="project" value="UniProtKB-KW"/>
</dbReference>
<dbReference type="EMBL" id="JACOSL010000062">
    <property type="protein sequence ID" value="MBI1757405.1"/>
    <property type="molecule type" value="Genomic_DNA"/>
</dbReference>
<protein>
    <submittedName>
        <fullName evidence="9">M48 family metalloprotease</fullName>
    </submittedName>
</protein>
<evidence type="ECO:0000313" key="9">
    <source>
        <dbReference type="EMBL" id="MBI1757405.1"/>
    </source>
</evidence>
<accession>A0A931LZ26</accession>
<dbReference type="InterPro" id="IPR001915">
    <property type="entry name" value="Peptidase_M48"/>
</dbReference>
<gene>
    <name evidence="9" type="ORF">HYR64_09900</name>
</gene>
<evidence type="ECO:0000313" key="10">
    <source>
        <dbReference type="Proteomes" id="UP000727962"/>
    </source>
</evidence>
<keyword evidence="5 6" id="KW-0482">Metalloprotease</keyword>
<evidence type="ECO:0000256" key="2">
    <source>
        <dbReference type="ARBA" id="ARBA00022723"/>
    </source>
</evidence>
<dbReference type="Gene3D" id="3.30.2010.10">
    <property type="entry name" value="Metalloproteases ('zincins'), catalytic domain"/>
    <property type="match status" value="1"/>
</dbReference>
<evidence type="ECO:0000256" key="5">
    <source>
        <dbReference type="ARBA" id="ARBA00023049"/>
    </source>
</evidence>
<dbReference type="InterPro" id="IPR051156">
    <property type="entry name" value="Mito/Outer_Membr_Metalloprot"/>
</dbReference>
<evidence type="ECO:0000256" key="3">
    <source>
        <dbReference type="ARBA" id="ARBA00022801"/>
    </source>
</evidence>